<dbReference type="PANTHER" id="PTHR11220">
    <property type="entry name" value="HEME-BINDING PROTEIN-RELATED"/>
    <property type="match status" value="1"/>
</dbReference>
<gene>
    <name evidence="2" type="ORF">MICPUN_107824</name>
</gene>
<dbReference type="OrthoDB" id="6424451at2759"/>
<evidence type="ECO:0008006" key="4">
    <source>
        <dbReference type="Google" id="ProtNLM"/>
    </source>
</evidence>
<dbReference type="SUPFAM" id="SSF55136">
    <property type="entry name" value="Probable bacterial effector-binding domain"/>
    <property type="match status" value="1"/>
</dbReference>
<dbReference type="PANTHER" id="PTHR11220:SF1">
    <property type="entry name" value="HEME-BINDING PROTEIN 2"/>
    <property type="match status" value="1"/>
</dbReference>
<reference evidence="2 3" key="1">
    <citation type="journal article" date="2009" name="Science">
        <title>Green evolution and dynamic adaptations revealed by genomes of the marine picoeukaryotes Micromonas.</title>
        <authorList>
            <person name="Worden A.Z."/>
            <person name="Lee J.H."/>
            <person name="Mock T."/>
            <person name="Rouze P."/>
            <person name="Simmons M.P."/>
            <person name="Aerts A.L."/>
            <person name="Allen A.E."/>
            <person name="Cuvelier M.L."/>
            <person name="Derelle E."/>
            <person name="Everett M.V."/>
            <person name="Foulon E."/>
            <person name="Grimwood J."/>
            <person name="Gundlach H."/>
            <person name="Henrissat B."/>
            <person name="Napoli C."/>
            <person name="McDonald S.M."/>
            <person name="Parker M.S."/>
            <person name="Rombauts S."/>
            <person name="Salamov A."/>
            <person name="Von Dassow P."/>
            <person name="Badger J.H."/>
            <person name="Coutinho P.M."/>
            <person name="Demir E."/>
            <person name="Dubchak I."/>
            <person name="Gentemann C."/>
            <person name="Eikrem W."/>
            <person name="Gready J.E."/>
            <person name="John U."/>
            <person name="Lanier W."/>
            <person name="Lindquist E.A."/>
            <person name="Lucas S."/>
            <person name="Mayer K.F."/>
            <person name="Moreau H."/>
            <person name="Not F."/>
            <person name="Otillar R."/>
            <person name="Panaud O."/>
            <person name="Pangilinan J."/>
            <person name="Paulsen I."/>
            <person name="Piegu B."/>
            <person name="Poliakov A."/>
            <person name="Robbens S."/>
            <person name="Schmutz J."/>
            <person name="Toulza E."/>
            <person name="Wyss T."/>
            <person name="Zelensky A."/>
            <person name="Zhou K."/>
            <person name="Armbrust E.V."/>
            <person name="Bhattacharya D."/>
            <person name="Goodenough U.W."/>
            <person name="Van de Peer Y."/>
            <person name="Grigoriev I.V."/>
        </authorList>
    </citation>
    <scope>NUCLEOTIDE SEQUENCE [LARGE SCALE GENOMIC DNA]</scope>
    <source>
        <strain evidence="3">RCC299 / NOUM17</strain>
    </source>
</reference>
<comment type="similarity">
    <text evidence="1">Belongs to the HEBP family.</text>
</comment>
<sequence>MGSVLGKITEELPRHDVVKKAASGFYEIRRYAPAVVAETSYRTSRGMFEGDQGGSFMRLAKYIGVMAKPQNDTTTAISMTAPVLMSRGAGDGADTPVGASEGSHPETTTYKMAFFMPASRFSKASDAPKPTNPDVTIRDVPARTLAVHTFSGNLRQAAIAERGERLRRALEADGVAAKEGAEVMAAGYNPPWTPWFLKTNEVMLEVSGM</sequence>
<dbReference type="Proteomes" id="UP000002009">
    <property type="component" value="Chromosome 2"/>
</dbReference>
<dbReference type="FunCoup" id="C1DZN5">
    <property type="interactions" value="6"/>
</dbReference>
<dbReference type="InParanoid" id="C1DZN5"/>
<dbReference type="EMBL" id="CP001323">
    <property type="protein sequence ID" value="ACO60680.1"/>
    <property type="molecule type" value="Genomic_DNA"/>
</dbReference>
<name>C1DZN5_MICCC</name>
<protein>
    <recommendedName>
        <fullName evidence="4">SOUL heme-binding protein</fullName>
    </recommendedName>
</protein>
<proteinExistence type="inferred from homology"/>
<dbReference type="Pfam" id="PF04832">
    <property type="entry name" value="SOUL"/>
    <property type="match status" value="1"/>
</dbReference>
<dbReference type="RefSeq" id="XP_002499422.1">
    <property type="nucleotide sequence ID" value="XM_002499376.1"/>
</dbReference>
<dbReference type="InterPro" id="IPR011256">
    <property type="entry name" value="Reg_factor_effector_dom_sf"/>
</dbReference>
<evidence type="ECO:0000256" key="1">
    <source>
        <dbReference type="ARBA" id="ARBA00009817"/>
    </source>
</evidence>
<evidence type="ECO:0000313" key="2">
    <source>
        <dbReference type="EMBL" id="ACO60680.1"/>
    </source>
</evidence>
<dbReference type="AlphaFoldDB" id="C1DZN5"/>
<organism evidence="2 3">
    <name type="scientific">Micromonas commoda (strain RCC299 / NOUM17 / CCMP2709)</name>
    <name type="common">Picoplanktonic green alga</name>
    <dbReference type="NCBI Taxonomy" id="296587"/>
    <lineage>
        <taxon>Eukaryota</taxon>
        <taxon>Viridiplantae</taxon>
        <taxon>Chlorophyta</taxon>
        <taxon>Mamiellophyceae</taxon>
        <taxon>Mamiellales</taxon>
        <taxon>Mamiellaceae</taxon>
        <taxon>Micromonas</taxon>
    </lineage>
</organism>
<dbReference type="KEGG" id="mis:MICPUN_107824"/>
<keyword evidence="3" id="KW-1185">Reference proteome</keyword>
<accession>C1DZN5</accession>
<dbReference type="Gene3D" id="3.20.80.10">
    <property type="entry name" value="Regulatory factor, effector binding domain"/>
    <property type="match status" value="1"/>
</dbReference>
<evidence type="ECO:0000313" key="3">
    <source>
        <dbReference type="Proteomes" id="UP000002009"/>
    </source>
</evidence>
<dbReference type="eggNOG" id="ENOG502QU4S">
    <property type="taxonomic scope" value="Eukaryota"/>
</dbReference>
<dbReference type="GeneID" id="8241087"/>
<dbReference type="OMA" id="MPSKWSM"/>
<dbReference type="InterPro" id="IPR006917">
    <property type="entry name" value="SOUL_heme-bd"/>
</dbReference>